<dbReference type="InterPro" id="IPR012663">
    <property type="entry name" value="CHP02450_Tryp"/>
</dbReference>
<dbReference type="PANTHER" id="PTHR43090">
    <property type="entry name" value="1-(5-PHOSPHORIBOSYL)-5-[(5-PHOSPHORIBOSYLAMINO)METHYLIDENEAMINO] IMIDAZOLE-4-CARBOXAMIDE ISOMERASE"/>
    <property type="match status" value="1"/>
</dbReference>
<evidence type="ECO:0000313" key="16">
    <source>
        <dbReference type="Proteomes" id="UP000243002"/>
    </source>
</evidence>
<dbReference type="PANTHER" id="PTHR43090:SF2">
    <property type="entry name" value="1-(5-PHOSPHORIBOSYL)-5-[(5-PHOSPHORIBOSYLAMINO)METHYLIDENEAMINO] IMIDAZOLE-4-CARBOXAMIDE ISOMERASE"/>
    <property type="match status" value="1"/>
</dbReference>
<dbReference type="Proteomes" id="UP000243002">
    <property type="component" value="Unassembled WGS sequence"/>
</dbReference>
<dbReference type="Pfam" id="PF00977">
    <property type="entry name" value="His_biosynth"/>
    <property type="match status" value="1"/>
</dbReference>
<dbReference type="InterPro" id="IPR044524">
    <property type="entry name" value="Isoase_HisA-like"/>
</dbReference>
<dbReference type="Gene3D" id="3.20.20.70">
    <property type="entry name" value="Aldolase class I"/>
    <property type="match status" value="1"/>
</dbReference>
<evidence type="ECO:0000256" key="2">
    <source>
        <dbReference type="ARBA" id="ARBA00004496"/>
    </source>
</evidence>
<keyword evidence="9 12" id="KW-0368">Histidine biosynthesis</keyword>
<keyword evidence="10 12" id="KW-0413">Isomerase</keyword>
<evidence type="ECO:0000256" key="8">
    <source>
        <dbReference type="ARBA" id="ARBA00022605"/>
    </source>
</evidence>
<dbReference type="InterPro" id="IPR023016">
    <property type="entry name" value="HisA/PriA"/>
</dbReference>
<dbReference type="InterPro" id="IPR011060">
    <property type="entry name" value="RibuloseP-bd_barrel"/>
</dbReference>
<dbReference type="CDD" id="cd04732">
    <property type="entry name" value="HisA"/>
    <property type="match status" value="1"/>
</dbReference>
<evidence type="ECO:0000256" key="14">
    <source>
        <dbReference type="RuleBase" id="RU003658"/>
    </source>
</evidence>
<dbReference type="InterPro" id="IPR013785">
    <property type="entry name" value="Aldolase_TIM"/>
</dbReference>
<dbReference type="NCBIfam" id="TIGR00007">
    <property type="entry name" value="1-(5-phosphoribosyl)-5-[(5-phosphoribosylamino)methylideneamino]imidazole-4-carboxamide isomerase"/>
    <property type="match status" value="1"/>
</dbReference>
<dbReference type="GO" id="GO:0000105">
    <property type="term" value="P:L-histidine biosynthetic process"/>
    <property type="evidence" value="ECO:0007669"/>
    <property type="project" value="UniProtKB-UniRule"/>
</dbReference>
<gene>
    <name evidence="12" type="primary">hisA</name>
    <name evidence="15" type="ORF">C7K55_01395</name>
</gene>
<dbReference type="EC" id="5.3.1.16" evidence="5 12"/>
<dbReference type="GO" id="GO:0000162">
    <property type="term" value="P:L-tryptophan biosynthetic process"/>
    <property type="evidence" value="ECO:0007669"/>
    <property type="project" value="TreeGrafter"/>
</dbReference>
<dbReference type="GO" id="GO:0003949">
    <property type="term" value="F:1-(5-phosphoribosyl)-5-[(5-phosphoribosylamino)methylideneamino]imidazole-4-carboxamide isomerase activity"/>
    <property type="evidence" value="ECO:0007669"/>
    <property type="project" value="UniProtKB-UniRule"/>
</dbReference>
<keyword evidence="16" id="KW-1185">Reference proteome</keyword>
<comment type="subcellular location">
    <subcellularLocation>
        <location evidence="2 12 14">Cytoplasm</location>
    </subcellularLocation>
</comment>
<evidence type="ECO:0000313" key="15">
    <source>
        <dbReference type="EMBL" id="PSJ07410.1"/>
    </source>
</evidence>
<name>A0A2P7N1S7_9CYAN</name>
<feature type="active site" description="Proton acceptor" evidence="12">
    <location>
        <position position="85"/>
    </location>
</feature>
<dbReference type="InterPro" id="IPR006063">
    <property type="entry name" value="HisA_bact_arch"/>
</dbReference>
<comment type="pathway">
    <text evidence="3 12 14">Amino-acid biosynthesis; L-histidine biosynthesis; L-histidine from 5-phospho-alpha-D-ribose 1-diphosphate: step 4/9.</text>
</comment>
<comment type="caution">
    <text evidence="15">The sequence shown here is derived from an EMBL/GenBank/DDBJ whole genome shotgun (WGS) entry which is preliminary data.</text>
</comment>
<comment type="catalytic activity">
    <reaction evidence="1 12 14">
        <text>1-(5-phospho-beta-D-ribosyl)-5-[(5-phospho-beta-D-ribosylamino)methylideneamino]imidazole-4-carboxamide = 5-[(5-phospho-1-deoxy-D-ribulos-1-ylimino)methylamino]-1-(5-phospho-beta-D-ribosyl)imidazole-4-carboxamide</text>
        <dbReference type="Rhea" id="RHEA:15469"/>
        <dbReference type="ChEBI" id="CHEBI:58435"/>
        <dbReference type="ChEBI" id="CHEBI:58525"/>
        <dbReference type="EC" id="5.3.1.16"/>
    </reaction>
</comment>
<dbReference type="OrthoDB" id="9807749at2"/>
<accession>A0A2P7N1S7</accession>
<dbReference type="FunFam" id="3.20.20.70:FF:000009">
    <property type="entry name" value="1-(5-phosphoribosyl)-5-[(5-phosphoribosylamino)methylideneamino] imidazole-4-carboxamide isomerase"/>
    <property type="match status" value="1"/>
</dbReference>
<evidence type="ECO:0000256" key="3">
    <source>
        <dbReference type="ARBA" id="ARBA00005133"/>
    </source>
</evidence>
<keyword evidence="7 12" id="KW-0963">Cytoplasm</keyword>
<evidence type="ECO:0000256" key="1">
    <source>
        <dbReference type="ARBA" id="ARBA00000901"/>
    </source>
</evidence>
<evidence type="ECO:0000256" key="11">
    <source>
        <dbReference type="ARBA" id="ARBA00030547"/>
    </source>
</evidence>
<keyword evidence="8 12" id="KW-0028">Amino-acid biosynthesis</keyword>
<evidence type="ECO:0000256" key="13">
    <source>
        <dbReference type="RuleBase" id="RU003657"/>
    </source>
</evidence>
<evidence type="ECO:0000256" key="12">
    <source>
        <dbReference type="HAMAP-Rule" id="MF_01014"/>
    </source>
</evidence>
<feature type="active site" description="Proton donor" evidence="12">
    <location>
        <position position="206"/>
    </location>
</feature>
<evidence type="ECO:0000256" key="9">
    <source>
        <dbReference type="ARBA" id="ARBA00023102"/>
    </source>
</evidence>
<dbReference type="EMBL" id="PXXO01000001">
    <property type="protein sequence ID" value="PSJ07410.1"/>
    <property type="molecule type" value="Genomic_DNA"/>
</dbReference>
<dbReference type="NCBIfam" id="NF010112">
    <property type="entry name" value="PRK13585.1"/>
    <property type="match status" value="1"/>
</dbReference>
<evidence type="ECO:0000256" key="4">
    <source>
        <dbReference type="ARBA" id="ARBA00009667"/>
    </source>
</evidence>
<comment type="similarity">
    <text evidence="4 12 13">Belongs to the HisA/HisF family.</text>
</comment>
<evidence type="ECO:0000256" key="10">
    <source>
        <dbReference type="ARBA" id="ARBA00023235"/>
    </source>
</evidence>
<dbReference type="Pfam" id="PF09493">
    <property type="entry name" value="DUF2389"/>
    <property type="match status" value="1"/>
</dbReference>
<evidence type="ECO:0000256" key="7">
    <source>
        <dbReference type="ARBA" id="ARBA00022490"/>
    </source>
</evidence>
<dbReference type="AlphaFoldDB" id="A0A2P7N1S7"/>
<organism evidence="15 16">
    <name type="scientific">Cyanobium usitatum str. Tous</name>
    <dbReference type="NCBI Taxonomy" id="2116684"/>
    <lineage>
        <taxon>Bacteria</taxon>
        <taxon>Bacillati</taxon>
        <taxon>Cyanobacteriota</taxon>
        <taxon>Cyanophyceae</taxon>
        <taxon>Synechococcales</taxon>
        <taxon>Prochlorococcaceae</taxon>
        <taxon>Cyanobium</taxon>
    </lineage>
</organism>
<sequence length="331" mass="35130">MRLAKAYTAQPTTITSWPAGSRGYRHFSLLGERGQGAERAVELQAVLERGFRLVVPLGELRNRQLWQPGWQQLPPAAMQIIPAIDLLDGHCVRLHQGDYDQVTRFSDDPVAQALSWQQQGARRLHLVDLDGARSGQPVNDAAVKAITTALSIPVQLGGGVRSAERAEELLSFGLDRVILGTVALEQPELVDELASRYPGRIVVGIDAKNGKVATRGWIEESSTEATALAQRFCASGIAAIISTDIATDGTLAGPNLEALRAMAEASAVPVIASGGIGNLEHLLSLLSLAPLGVEGVIVGRALYDGRVDLAEALQAIGEGRLQDPSSASMMA</sequence>
<protein>
    <recommendedName>
        <fullName evidence="6 12">1-(5-phosphoribosyl)-5-[(5-phosphoribosylamino)methylideneamino] imidazole-4-carboxamide isomerase</fullName>
        <ecNumber evidence="5 12">5.3.1.16</ecNumber>
    </recommendedName>
    <alternativeName>
        <fullName evidence="11 12">Phosphoribosylformimino-5-aminoimidazole carboxamide ribotide isomerase</fullName>
    </alternativeName>
</protein>
<dbReference type="HAMAP" id="MF_01014">
    <property type="entry name" value="HisA"/>
    <property type="match status" value="1"/>
</dbReference>
<proteinExistence type="inferred from homology"/>
<dbReference type="NCBIfam" id="TIGR02450">
    <property type="entry name" value="TIGR02450 family Trp-rich protein"/>
    <property type="match status" value="1"/>
</dbReference>
<dbReference type="InterPro" id="IPR006062">
    <property type="entry name" value="His_biosynth"/>
</dbReference>
<reference evidence="15 16" key="1">
    <citation type="journal article" date="2018" name="Environ. Microbiol.">
        <title>Ecological and genomic features of two widespread freshwater picocyanobacteria.</title>
        <authorList>
            <person name="Cabello-Yeves P.J."/>
            <person name="Picazo A."/>
            <person name="Camacho A."/>
            <person name="Callieri C."/>
            <person name="Rosselli R."/>
            <person name="Roda-Garcia J.J."/>
            <person name="Coutinho F.H."/>
            <person name="Rodriguez-Valera F."/>
        </authorList>
    </citation>
    <scope>NUCLEOTIDE SEQUENCE [LARGE SCALE GENOMIC DNA]</scope>
    <source>
        <strain evidence="15 16">Tous</strain>
    </source>
</reference>
<evidence type="ECO:0000256" key="5">
    <source>
        <dbReference type="ARBA" id="ARBA00012550"/>
    </source>
</evidence>
<dbReference type="UniPathway" id="UPA00031">
    <property type="reaction ID" value="UER00009"/>
</dbReference>
<evidence type="ECO:0000256" key="6">
    <source>
        <dbReference type="ARBA" id="ARBA00018464"/>
    </source>
</evidence>
<dbReference type="GO" id="GO:0005737">
    <property type="term" value="C:cytoplasm"/>
    <property type="evidence" value="ECO:0007669"/>
    <property type="project" value="UniProtKB-SubCell"/>
</dbReference>
<dbReference type="SUPFAM" id="SSF51366">
    <property type="entry name" value="Ribulose-phoshate binding barrel"/>
    <property type="match status" value="1"/>
</dbReference>